<dbReference type="GO" id="GO:0000976">
    <property type="term" value="F:transcription cis-regulatory region binding"/>
    <property type="evidence" value="ECO:0007669"/>
    <property type="project" value="TreeGrafter"/>
</dbReference>
<proteinExistence type="predicted"/>
<dbReference type="GO" id="GO:0006355">
    <property type="term" value="P:regulation of DNA-templated transcription"/>
    <property type="evidence" value="ECO:0007669"/>
    <property type="project" value="InterPro"/>
</dbReference>
<dbReference type="GO" id="GO:0032993">
    <property type="term" value="C:protein-DNA complex"/>
    <property type="evidence" value="ECO:0007669"/>
    <property type="project" value="TreeGrafter"/>
</dbReference>
<dbReference type="SUPFAM" id="SSF52172">
    <property type="entry name" value="CheY-like"/>
    <property type="match status" value="1"/>
</dbReference>
<comment type="caution">
    <text evidence="8">The sequence shown here is derived from an EMBL/GenBank/DDBJ whole genome shotgun (WGS) entry which is preliminary data.</text>
</comment>
<feature type="domain" description="Response regulatory" evidence="6">
    <location>
        <begin position="3"/>
        <end position="115"/>
    </location>
</feature>
<dbReference type="InterPro" id="IPR039420">
    <property type="entry name" value="WalR-like"/>
</dbReference>
<dbReference type="GO" id="GO:0000156">
    <property type="term" value="F:phosphorelay response regulator activity"/>
    <property type="evidence" value="ECO:0007669"/>
    <property type="project" value="TreeGrafter"/>
</dbReference>
<feature type="DNA-binding region" description="OmpR/PhoB-type" evidence="5">
    <location>
        <begin position="132"/>
        <end position="230"/>
    </location>
</feature>
<evidence type="ECO:0000256" key="2">
    <source>
        <dbReference type="ARBA" id="ARBA00023012"/>
    </source>
</evidence>
<dbReference type="EMBL" id="JWME01000011">
    <property type="protein sequence ID" value="KJY49765.1"/>
    <property type="molecule type" value="Genomic_DNA"/>
</dbReference>
<evidence type="ECO:0000256" key="1">
    <source>
        <dbReference type="ARBA" id="ARBA00022553"/>
    </source>
</evidence>
<evidence type="ECO:0000259" key="7">
    <source>
        <dbReference type="PROSITE" id="PS51755"/>
    </source>
</evidence>
<dbReference type="AlphaFoldDB" id="A0A0F4KTM9"/>
<keyword evidence="1 4" id="KW-0597">Phosphoprotein</keyword>
<dbReference type="Gene3D" id="1.10.10.10">
    <property type="entry name" value="Winged helix-like DNA-binding domain superfamily/Winged helix DNA-binding domain"/>
    <property type="match status" value="1"/>
</dbReference>
<dbReference type="PANTHER" id="PTHR48111">
    <property type="entry name" value="REGULATOR OF RPOS"/>
    <property type="match status" value="1"/>
</dbReference>
<dbReference type="InterPro" id="IPR011006">
    <property type="entry name" value="CheY-like_superfamily"/>
</dbReference>
<sequence>MPTILVVEDQEDIQSLLKDVLGGTYRIIQATTGAQALSCFQQEEPDLILLDLMLPVVTGDSVLKAIRHMSSVPVIILTAIQDKTRTVSLLEQGANDYVTKPFDIDELRARVQVQLRQSGALKADADAEGESDSKMCFEGIELDRMEHTVSVDGHRVELARKEFAILELLMDHPHRVFEKEDLYRQVWNQPYINAENTLNVHLSTLRTSLNRYAGSQRYIVSVWGIGVRLV</sequence>
<dbReference type="PATRIC" id="fig|1684.4.peg.1164"/>
<protein>
    <submittedName>
        <fullName evidence="8">Two-component response regulator</fullName>
    </submittedName>
</protein>
<feature type="domain" description="OmpR/PhoB-type" evidence="7">
    <location>
        <begin position="132"/>
        <end position="230"/>
    </location>
</feature>
<reference evidence="8 9" key="1">
    <citation type="submission" date="2014-12" db="EMBL/GenBank/DDBJ databases">
        <title>Comparative genomics of the lactic acid bacteria isolated from the honey bee gut.</title>
        <authorList>
            <person name="Ellegaard K.M."/>
            <person name="Tamarit D."/>
            <person name="Javelind E."/>
            <person name="Olofsson T."/>
            <person name="Andersson S.G."/>
            <person name="Vasquez A."/>
        </authorList>
    </citation>
    <scope>NUCLEOTIDE SEQUENCE [LARGE SCALE GENOMIC DNA]</scope>
    <source>
        <strain evidence="8 9">Bin2</strain>
    </source>
</reference>
<dbReference type="InterPro" id="IPR001789">
    <property type="entry name" value="Sig_transdc_resp-reg_receiver"/>
</dbReference>
<evidence type="ECO:0000256" key="5">
    <source>
        <dbReference type="PROSITE-ProRule" id="PRU01091"/>
    </source>
</evidence>
<name>A0A0F4KTM9_9BIFI</name>
<dbReference type="OrthoDB" id="3197131at2"/>
<dbReference type="PROSITE" id="PS51755">
    <property type="entry name" value="OMPR_PHOB"/>
    <property type="match status" value="1"/>
</dbReference>
<dbReference type="PROSITE" id="PS50110">
    <property type="entry name" value="RESPONSE_REGULATORY"/>
    <property type="match status" value="1"/>
</dbReference>
<evidence type="ECO:0000313" key="9">
    <source>
        <dbReference type="Proteomes" id="UP000033648"/>
    </source>
</evidence>
<dbReference type="SMART" id="SM00862">
    <property type="entry name" value="Trans_reg_C"/>
    <property type="match status" value="1"/>
</dbReference>
<dbReference type="InterPro" id="IPR036388">
    <property type="entry name" value="WH-like_DNA-bd_sf"/>
</dbReference>
<evidence type="ECO:0000313" key="8">
    <source>
        <dbReference type="EMBL" id="KJY49765.1"/>
    </source>
</evidence>
<organism evidence="8 9">
    <name type="scientific">Bifidobacterium asteroides</name>
    <dbReference type="NCBI Taxonomy" id="1684"/>
    <lineage>
        <taxon>Bacteria</taxon>
        <taxon>Bacillati</taxon>
        <taxon>Actinomycetota</taxon>
        <taxon>Actinomycetes</taxon>
        <taxon>Bifidobacteriales</taxon>
        <taxon>Bifidobacteriaceae</taxon>
        <taxon>Bifidobacterium</taxon>
    </lineage>
</organism>
<dbReference type="Pfam" id="PF00072">
    <property type="entry name" value="Response_reg"/>
    <property type="match status" value="1"/>
</dbReference>
<dbReference type="Gene3D" id="3.40.50.2300">
    <property type="match status" value="1"/>
</dbReference>
<dbReference type="CDD" id="cd17574">
    <property type="entry name" value="REC_OmpR"/>
    <property type="match status" value="1"/>
</dbReference>
<gene>
    <name evidence="8" type="ORF">JF69_10750</name>
</gene>
<keyword evidence="2" id="KW-0902">Two-component regulatory system</keyword>
<dbReference type="CDD" id="cd00383">
    <property type="entry name" value="trans_reg_C"/>
    <property type="match status" value="1"/>
</dbReference>
<dbReference type="SMART" id="SM00448">
    <property type="entry name" value="REC"/>
    <property type="match status" value="1"/>
</dbReference>
<dbReference type="GO" id="GO:0005829">
    <property type="term" value="C:cytosol"/>
    <property type="evidence" value="ECO:0007669"/>
    <property type="project" value="TreeGrafter"/>
</dbReference>
<keyword evidence="3 5" id="KW-0238">DNA-binding</keyword>
<dbReference type="Pfam" id="PF00486">
    <property type="entry name" value="Trans_reg_C"/>
    <property type="match status" value="1"/>
</dbReference>
<evidence type="ECO:0000256" key="4">
    <source>
        <dbReference type="PROSITE-ProRule" id="PRU00169"/>
    </source>
</evidence>
<dbReference type="InterPro" id="IPR001867">
    <property type="entry name" value="OmpR/PhoB-type_DNA-bd"/>
</dbReference>
<dbReference type="Proteomes" id="UP000033648">
    <property type="component" value="Unassembled WGS sequence"/>
</dbReference>
<dbReference type="FunFam" id="1.10.10.10:FF:000018">
    <property type="entry name" value="DNA-binding response regulator ResD"/>
    <property type="match status" value="1"/>
</dbReference>
<feature type="modified residue" description="4-aspartylphosphate" evidence="4">
    <location>
        <position position="51"/>
    </location>
</feature>
<evidence type="ECO:0000256" key="3">
    <source>
        <dbReference type="ARBA" id="ARBA00023125"/>
    </source>
</evidence>
<accession>A0A0F4KTM9</accession>
<dbReference type="PANTHER" id="PTHR48111:SF2">
    <property type="entry name" value="RESPONSE REGULATOR SAER"/>
    <property type="match status" value="1"/>
</dbReference>
<evidence type="ECO:0000259" key="6">
    <source>
        <dbReference type="PROSITE" id="PS50110"/>
    </source>
</evidence>